<feature type="transmembrane region" description="Helical" evidence="7">
    <location>
        <begin position="137"/>
        <end position="158"/>
    </location>
</feature>
<dbReference type="Gene3D" id="1.10.287.1260">
    <property type="match status" value="1"/>
</dbReference>
<dbReference type="AlphaFoldDB" id="A0A919VFV7"/>
<dbReference type="Proteomes" id="UP000679179">
    <property type="component" value="Unassembled WGS sequence"/>
</dbReference>
<evidence type="ECO:0000256" key="2">
    <source>
        <dbReference type="ARBA" id="ARBA00008017"/>
    </source>
</evidence>
<evidence type="ECO:0000259" key="9">
    <source>
        <dbReference type="Pfam" id="PF21082"/>
    </source>
</evidence>
<sequence>MNDFKAIFNALVNSEIYDLLAVFGIFFGFFLLKRFIVKYVYRAIKRFVKKTKNNIDDNLENAVQTPLKFFMIILGVYFSLRYLGVKLFNKELLYISFRLLKVSQVVVITWIIYNLTLENSVLYEGIQKRYNVKVNRIVFPFISIIIRIVVFVISISIIAKEFGFTGFITGLGISGLAFALAAQDTFSNLIGGMVIVLDKPFSIGDWIQTTEIEGIVEDITFRSTRIRTFAKALVTVPNSKLANANIINWTQREERRIHFILSISHDTKRENLQRVINGIEYMLETHEKVNKELIIVSFNEFKSSSLDIFIYFYIRVNEYRPYMKVKEEINFRIMDILENEGVKLAKPCNSIYFNTPLKIVEPLELKDFKE</sequence>
<dbReference type="Pfam" id="PF21082">
    <property type="entry name" value="MS_channel_3rd"/>
    <property type="match status" value="1"/>
</dbReference>
<dbReference type="InterPro" id="IPR023408">
    <property type="entry name" value="MscS_beta-dom_sf"/>
</dbReference>
<proteinExistence type="inferred from homology"/>
<dbReference type="RefSeq" id="WP_212905384.1">
    <property type="nucleotide sequence ID" value="NZ_BOPZ01000057.1"/>
</dbReference>
<dbReference type="SUPFAM" id="SSF82689">
    <property type="entry name" value="Mechanosensitive channel protein MscS (YggB), C-terminal domain"/>
    <property type="match status" value="1"/>
</dbReference>
<evidence type="ECO:0000256" key="6">
    <source>
        <dbReference type="ARBA" id="ARBA00023136"/>
    </source>
</evidence>
<feature type="domain" description="Mechanosensitive ion channel MscS C-terminal" evidence="9">
    <location>
        <begin position="260"/>
        <end position="343"/>
    </location>
</feature>
<keyword evidence="3" id="KW-1003">Cell membrane</keyword>
<organism evidence="10 11">
    <name type="scientific">Clostridium polyendosporum</name>
    <dbReference type="NCBI Taxonomy" id="69208"/>
    <lineage>
        <taxon>Bacteria</taxon>
        <taxon>Bacillati</taxon>
        <taxon>Bacillota</taxon>
        <taxon>Clostridia</taxon>
        <taxon>Eubacteriales</taxon>
        <taxon>Clostridiaceae</taxon>
        <taxon>Clostridium</taxon>
    </lineage>
</organism>
<dbReference type="PANTHER" id="PTHR43634:SF2">
    <property type="entry name" value="LOW CONDUCTANCE MECHANOSENSITIVE CHANNEL YNAI"/>
    <property type="match status" value="1"/>
</dbReference>
<comment type="subcellular location">
    <subcellularLocation>
        <location evidence="1">Cell membrane</location>
        <topology evidence="1">Multi-pass membrane protein</topology>
    </subcellularLocation>
</comment>
<feature type="domain" description="Mechanosensitive ion channel MscS" evidence="8">
    <location>
        <begin position="184"/>
        <end position="250"/>
    </location>
</feature>
<reference evidence="10" key="1">
    <citation type="submission" date="2021-03" db="EMBL/GenBank/DDBJ databases">
        <title>Taxonomic study of Clostridium polyendosporum from meadow-gley soil under rice.</title>
        <authorList>
            <person name="Kobayashi H."/>
            <person name="Tanizawa Y."/>
            <person name="Yagura M."/>
        </authorList>
    </citation>
    <scope>NUCLEOTIDE SEQUENCE</scope>
    <source>
        <strain evidence="10">JCM 30710</strain>
    </source>
</reference>
<protein>
    <submittedName>
        <fullName evidence="10">MscS family protein YhdY</fullName>
    </submittedName>
</protein>
<evidence type="ECO:0000256" key="7">
    <source>
        <dbReference type="SAM" id="Phobius"/>
    </source>
</evidence>
<dbReference type="InterPro" id="IPR011014">
    <property type="entry name" value="MscS_channel_TM-2"/>
</dbReference>
<feature type="transmembrane region" description="Helical" evidence="7">
    <location>
        <begin position="20"/>
        <end position="41"/>
    </location>
</feature>
<dbReference type="Gene3D" id="3.30.70.100">
    <property type="match status" value="1"/>
</dbReference>
<dbReference type="InterPro" id="IPR011066">
    <property type="entry name" value="MscS_channel_C_sf"/>
</dbReference>
<dbReference type="InterPro" id="IPR010920">
    <property type="entry name" value="LSM_dom_sf"/>
</dbReference>
<accession>A0A919VFV7</accession>
<keyword evidence="6 7" id="KW-0472">Membrane</keyword>
<dbReference type="InterPro" id="IPR006685">
    <property type="entry name" value="MscS_channel_2nd"/>
</dbReference>
<evidence type="ECO:0000256" key="5">
    <source>
        <dbReference type="ARBA" id="ARBA00022989"/>
    </source>
</evidence>
<evidence type="ECO:0000256" key="3">
    <source>
        <dbReference type="ARBA" id="ARBA00022475"/>
    </source>
</evidence>
<evidence type="ECO:0000259" key="8">
    <source>
        <dbReference type="Pfam" id="PF00924"/>
    </source>
</evidence>
<dbReference type="InterPro" id="IPR045042">
    <property type="entry name" value="YnaI-like"/>
</dbReference>
<evidence type="ECO:0000256" key="4">
    <source>
        <dbReference type="ARBA" id="ARBA00022692"/>
    </source>
</evidence>
<evidence type="ECO:0000313" key="11">
    <source>
        <dbReference type="Proteomes" id="UP000679179"/>
    </source>
</evidence>
<evidence type="ECO:0000313" key="10">
    <source>
        <dbReference type="EMBL" id="GIM30719.1"/>
    </source>
</evidence>
<evidence type="ECO:0000256" key="1">
    <source>
        <dbReference type="ARBA" id="ARBA00004651"/>
    </source>
</evidence>
<keyword evidence="4 7" id="KW-0812">Transmembrane</keyword>
<feature type="transmembrane region" description="Helical" evidence="7">
    <location>
        <begin position="92"/>
        <end position="116"/>
    </location>
</feature>
<feature type="transmembrane region" description="Helical" evidence="7">
    <location>
        <begin position="62"/>
        <end position="80"/>
    </location>
</feature>
<dbReference type="SUPFAM" id="SSF82861">
    <property type="entry name" value="Mechanosensitive channel protein MscS (YggB), transmembrane region"/>
    <property type="match status" value="1"/>
</dbReference>
<keyword evidence="5 7" id="KW-1133">Transmembrane helix</keyword>
<dbReference type="GO" id="GO:0055085">
    <property type="term" value="P:transmembrane transport"/>
    <property type="evidence" value="ECO:0007669"/>
    <property type="project" value="InterPro"/>
</dbReference>
<name>A0A919VFV7_9CLOT</name>
<comment type="similarity">
    <text evidence="2">Belongs to the MscS (TC 1.A.23) family.</text>
</comment>
<dbReference type="Pfam" id="PF00924">
    <property type="entry name" value="MS_channel_2nd"/>
    <property type="match status" value="1"/>
</dbReference>
<feature type="transmembrane region" description="Helical" evidence="7">
    <location>
        <begin position="164"/>
        <end position="182"/>
    </location>
</feature>
<comment type="caution">
    <text evidence="10">The sequence shown here is derived from an EMBL/GenBank/DDBJ whole genome shotgun (WGS) entry which is preliminary data.</text>
</comment>
<keyword evidence="11" id="KW-1185">Reference proteome</keyword>
<dbReference type="PANTHER" id="PTHR43634">
    <property type="entry name" value="OW CONDUCTANCE MECHANOSENSITIVE CHANNEL"/>
    <property type="match status" value="1"/>
</dbReference>
<dbReference type="InterPro" id="IPR049278">
    <property type="entry name" value="MS_channel_C"/>
</dbReference>
<dbReference type="EMBL" id="BOPZ01000057">
    <property type="protein sequence ID" value="GIM30719.1"/>
    <property type="molecule type" value="Genomic_DNA"/>
</dbReference>
<gene>
    <name evidence="10" type="primary">yhdY</name>
    <name evidence="10" type="ORF">CPJCM30710_33850</name>
</gene>
<dbReference type="SUPFAM" id="SSF50182">
    <property type="entry name" value="Sm-like ribonucleoproteins"/>
    <property type="match status" value="1"/>
</dbReference>
<dbReference type="GO" id="GO:0005886">
    <property type="term" value="C:plasma membrane"/>
    <property type="evidence" value="ECO:0007669"/>
    <property type="project" value="UniProtKB-SubCell"/>
</dbReference>
<dbReference type="Gene3D" id="2.30.30.60">
    <property type="match status" value="1"/>
</dbReference>